<feature type="non-terminal residue" evidence="8">
    <location>
        <position position="1"/>
    </location>
</feature>
<dbReference type="PANTHER" id="PTHR43238">
    <property type="entry name" value="GDP-L-FUCOSE SYNTHASE"/>
    <property type="match status" value="1"/>
</dbReference>
<dbReference type="PANTHER" id="PTHR43238:SF1">
    <property type="entry name" value="GDP-L-FUCOSE SYNTHASE"/>
    <property type="match status" value="1"/>
</dbReference>
<dbReference type="EC" id="1.1.1.271" evidence="3"/>
<evidence type="ECO:0000256" key="1">
    <source>
        <dbReference type="ARBA" id="ARBA00004883"/>
    </source>
</evidence>
<dbReference type="GO" id="GO:0016853">
    <property type="term" value="F:isomerase activity"/>
    <property type="evidence" value="ECO:0007669"/>
    <property type="project" value="UniProtKB-KW"/>
</dbReference>
<evidence type="ECO:0000313" key="9">
    <source>
        <dbReference type="Proteomes" id="UP000285430"/>
    </source>
</evidence>
<gene>
    <name evidence="8" type="ORF">DYB37_010484</name>
</gene>
<organism evidence="8 9">
    <name type="scientific">Aphanomyces astaci</name>
    <name type="common">Crayfish plague agent</name>
    <dbReference type="NCBI Taxonomy" id="112090"/>
    <lineage>
        <taxon>Eukaryota</taxon>
        <taxon>Sar</taxon>
        <taxon>Stramenopiles</taxon>
        <taxon>Oomycota</taxon>
        <taxon>Saprolegniomycetes</taxon>
        <taxon>Saprolegniales</taxon>
        <taxon>Verrucalvaceae</taxon>
        <taxon>Aphanomyces</taxon>
    </lineage>
</organism>
<evidence type="ECO:0000256" key="6">
    <source>
        <dbReference type="ARBA" id="ARBA00023235"/>
    </source>
</evidence>
<comment type="caution">
    <text evidence="8">The sequence shown here is derived from an EMBL/GenBank/DDBJ whole genome shotgun (WGS) entry which is preliminary data.</text>
</comment>
<name>A0A418EEF2_APHAT</name>
<keyword evidence="4" id="KW-0521">NADP</keyword>
<dbReference type="InterPro" id="IPR028614">
    <property type="entry name" value="GDP_fucose/colitose_synth"/>
</dbReference>
<evidence type="ECO:0000256" key="4">
    <source>
        <dbReference type="ARBA" id="ARBA00022857"/>
    </source>
</evidence>
<dbReference type="Pfam" id="PF01370">
    <property type="entry name" value="Epimerase"/>
    <property type="match status" value="1"/>
</dbReference>
<feature type="domain" description="NAD-dependent epimerase/dehydratase" evidence="7">
    <location>
        <begin position="72"/>
        <end position="300"/>
    </location>
</feature>
<dbReference type="CDD" id="cd05239">
    <property type="entry name" value="GDP_FS_SDR_e"/>
    <property type="match status" value="1"/>
</dbReference>
<dbReference type="VEuPathDB" id="FungiDB:H257_15028"/>
<dbReference type="HAMAP" id="MF_00956">
    <property type="entry name" value="GDP_fucose_synth"/>
    <property type="match status" value="1"/>
</dbReference>
<dbReference type="Gene3D" id="3.90.25.10">
    <property type="entry name" value="UDP-galactose 4-epimerase, domain 1"/>
    <property type="match status" value="1"/>
</dbReference>
<evidence type="ECO:0000313" key="8">
    <source>
        <dbReference type="EMBL" id="RHZ12050.1"/>
    </source>
</evidence>
<evidence type="ECO:0000259" key="7">
    <source>
        <dbReference type="Pfam" id="PF01370"/>
    </source>
</evidence>
<evidence type="ECO:0000256" key="2">
    <source>
        <dbReference type="ARBA" id="ARBA00005959"/>
    </source>
</evidence>
<dbReference type="GO" id="GO:0042351">
    <property type="term" value="P:'de novo' GDP-L-fucose biosynthetic process"/>
    <property type="evidence" value="ECO:0007669"/>
    <property type="project" value="UniProtKB-UniPathway"/>
</dbReference>
<dbReference type="InterPro" id="IPR001509">
    <property type="entry name" value="Epimerase_deHydtase"/>
</dbReference>
<dbReference type="Proteomes" id="UP000285430">
    <property type="component" value="Unassembled WGS sequence"/>
</dbReference>
<dbReference type="Gene3D" id="3.40.50.720">
    <property type="entry name" value="NAD(P)-binding Rossmann-like Domain"/>
    <property type="match status" value="1"/>
</dbReference>
<sequence>GTHGLEILHCSQDLPGPRTPIVGRVLTPQSMIMRQPLQHSLRFPWQLAPIVRIHNISFPLILRFPSMADVVVLVTGGTGLVGRAVQAEVQASPLSNETWIFVGSADADLTDLAATQLLFDTHRPTHVLHLAARVGGLFKQLHEPVEFFRANAAMNDNVLACANAFGVSKVISMLSTCIFPDKTSYPIDESMLHLGPPHPSNLGYAVAKRNLDILSQCYVREYGDRFVCVIPTNVYGPHDNFHLQDAHVIPALVHKCWLAKQAGATSFVVGGSGAPLRQFIYSHDLAKLLVWAVHSYEDVSQPLILAGDDDELSIRDVALAIAHAMEFNGQVTFDTTQPDGQLKKTATNAKLRQLHPTFEFTRFQDGVAATVRWFIRHYHGCRK</sequence>
<dbReference type="InterPro" id="IPR036291">
    <property type="entry name" value="NAD(P)-bd_dom_sf"/>
</dbReference>
<accession>A0A418EEF2</accession>
<reference evidence="8 9" key="1">
    <citation type="submission" date="2018-08" db="EMBL/GenBank/DDBJ databases">
        <title>Aphanomyces genome sequencing and annotation.</title>
        <authorList>
            <person name="Minardi D."/>
            <person name="Oidtmann B."/>
            <person name="Van Der Giezen M."/>
            <person name="Studholme D.J."/>
        </authorList>
    </citation>
    <scope>NUCLEOTIDE SEQUENCE [LARGE SCALE GENOMIC DNA]</scope>
    <source>
        <strain evidence="8 9">Da</strain>
    </source>
</reference>
<dbReference type="EMBL" id="QUTH01004821">
    <property type="protein sequence ID" value="RHZ12050.1"/>
    <property type="molecule type" value="Genomic_DNA"/>
</dbReference>
<dbReference type="AlphaFoldDB" id="A0A418EEF2"/>
<comment type="similarity">
    <text evidence="2">Belongs to the NAD(P)-dependent epimerase/dehydratase family. Fucose synthase subfamily.</text>
</comment>
<keyword evidence="6" id="KW-0413">Isomerase</keyword>
<evidence type="ECO:0000256" key="5">
    <source>
        <dbReference type="ARBA" id="ARBA00023002"/>
    </source>
</evidence>
<dbReference type="UniPathway" id="UPA00128">
    <property type="reaction ID" value="UER00191"/>
</dbReference>
<dbReference type="GO" id="GO:0050577">
    <property type="term" value="F:GDP-L-fucose synthase activity"/>
    <property type="evidence" value="ECO:0007669"/>
    <property type="project" value="UniProtKB-EC"/>
</dbReference>
<keyword evidence="5" id="KW-0560">Oxidoreductase</keyword>
<comment type="pathway">
    <text evidence="1">Nucleotide-sugar biosynthesis; GDP-L-fucose biosynthesis via de novo pathway; GDP-L-fucose from GDP-alpha-D-mannose: step 2/2.</text>
</comment>
<evidence type="ECO:0000256" key="3">
    <source>
        <dbReference type="ARBA" id="ARBA00012371"/>
    </source>
</evidence>
<proteinExistence type="inferred from homology"/>
<protein>
    <recommendedName>
        <fullName evidence="3">GDP-L-fucose synthase</fullName>
        <ecNumber evidence="3">1.1.1.271</ecNumber>
    </recommendedName>
</protein>
<dbReference type="SUPFAM" id="SSF51735">
    <property type="entry name" value="NAD(P)-binding Rossmann-fold domains"/>
    <property type="match status" value="1"/>
</dbReference>